<dbReference type="InterPro" id="IPR000795">
    <property type="entry name" value="T_Tr_GTP-bd_dom"/>
</dbReference>
<dbReference type="EMBL" id="AJGH01000142">
    <property type="protein sequence ID" value="EIC94366.1"/>
    <property type="molecule type" value="Genomic_DNA"/>
</dbReference>
<keyword evidence="1" id="KW-0547">Nucleotide-binding</keyword>
<reference evidence="4 5" key="1">
    <citation type="submission" date="2012-03" db="EMBL/GenBank/DDBJ databases">
        <authorList>
            <person name="Durkin A.S."/>
            <person name="McCorrison J."/>
            <person name="Torralba M."/>
            <person name="Gillis M."/>
            <person name="Methe B."/>
            <person name="Sutton G."/>
            <person name="Nelson K.E."/>
        </authorList>
    </citation>
    <scope>NUCLEOTIDE SEQUENCE [LARGE SCALE GENOMIC DNA]</scope>
    <source>
        <strain evidence="4 5">F0468</strain>
    </source>
</reference>
<sequence>MKVYETKQIRNVALLGHGGSGKTTVAEAMSFVAGNISKMGSISSGNTISDYDKEEIKRGFSISTSLVPVEYEGDSGSIKINLLDTPGYFDFVGEVEEAVSAADAAVIVVNCKAGIEVGTIKAWELCEEYGLPRIFFVTNMDDDKASYRELLLKLETRFGRKVAPFHLPIRENEKFVGFVNVVKMKGRRFTNLSDYVECEIPDYVEANLKIAREALMEAVAETSEEYMERYLS</sequence>
<feature type="non-terminal residue" evidence="4">
    <location>
        <position position="232"/>
    </location>
</feature>
<dbReference type="CDD" id="cd04170">
    <property type="entry name" value="EF-G_bact"/>
    <property type="match status" value="1"/>
</dbReference>
<keyword evidence="5" id="KW-1185">Reference proteome</keyword>
<evidence type="ECO:0000256" key="1">
    <source>
        <dbReference type="ARBA" id="ARBA00022741"/>
    </source>
</evidence>
<protein>
    <submittedName>
        <fullName evidence="4">GTP-binding domain protein</fullName>
    </submittedName>
</protein>
<dbReference type="GO" id="GO:0005525">
    <property type="term" value="F:GTP binding"/>
    <property type="evidence" value="ECO:0007669"/>
    <property type="project" value="UniProtKB-KW"/>
</dbReference>
<dbReference type="eggNOG" id="COG0480">
    <property type="taxonomic scope" value="Bacteria"/>
</dbReference>
<evidence type="ECO:0000313" key="5">
    <source>
        <dbReference type="Proteomes" id="UP000005039"/>
    </source>
</evidence>
<dbReference type="PANTHER" id="PTHR43261:SF6">
    <property type="entry name" value="ELONGATION FACTOR G-LIKE PROTEIN"/>
    <property type="match status" value="1"/>
</dbReference>
<dbReference type="Pfam" id="PF00009">
    <property type="entry name" value="GTP_EFTU"/>
    <property type="match status" value="1"/>
</dbReference>
<dbReference type="AlphaFoldDB" id="I0R3V8"/>
<keyword evidence="2" id="KW-0342">GTP-binding</keyword>
<dbReference type="Gene3D" id="3.40.50.300">
    <property type="entry name" value="P-loop containing nucleotide triphosphate hydrolases"/>
    <property type="match status" value="1"/>
</dbReference>
<dbReference type="OrthoDB" id="9804431at2"/>
<evidence type="ECO:0000256" key="2">
    <source>
        <dbReference type="ARBA" id="ARBA00023134"/>
    </source>
</evidence>
<proteinExistence type="predicted"/>
<dbReference type="GO" id="GO:0003924">
    <property type="term" value="F:GTPase activity"/>
    <property type="evidence" value="ECO:0007669"/>
    <property type="project" value="InterPro"/>
</dbReference>
<dbReference type="Proteomes" id="UP000005039">
    <property type="component" value="Unassembled WGS sequence"/>
</dbReference>
<feature type="domain" description="Tr-type G" evidence="3">
    <location>
        <begin position="7"/>
        <end position="232"/>
    </location>
</feature>
<dbReference type="PRINTS" id="PR00315">
    <property type="entry name" value="ELONGATNFCT"/>
</dbReference>
<organism evidence="4 5">
    <name type="scientific">Lachnoanaerobaculum saburreum F0468</name>
    <dbReference type="NCBI Taxonomy" id="1095750"/>
    <lineage>
        <taxon>Bacteria</taxon>
        <taxon>Bacillati</taxon>
        <taxon>Bacillota</taxon>
        <taxon>Clostridia</taxon>
        <taxon>Lachnospirales</taxon>
        <taxon>Lachnospiraceae</taxon>
        <taxon>Lachnoanaerobaculum</taxon>
    </lineage>
</organism>
<dbReference type="SUPFAM" id="SSF52540">
    <property type="entry name" value="P-loop containing nucleoside triphosphate hydrolases"/>
    <property type="match status" value="1"/>
</dbReference>
<dbReference type="PANTHER" id="PTHR43261">
    <property type="entry name" value="TRANSLATION ELONGATION FACTOR G-RELATED"/>
    <property type="match status" value="1"/>
</dbReference>
<dbReference type="RefSeq" id="WP_008755235.1">
    <property type="nucleotide sequence ID" value="NZ_AJGH01000142.1"/>
</dbReference>
<dbReference type="InterPro" id="IPR027417">
    <property type="entry name" value="P-loop_NTPase"/>
</dbReference>
<gene>
    <name evidence="4" type="ORF">HMPREF9970_0939</name>
</gene>
<accession>I0R3V8</accession>
<evidence type="ECO:0000313" key="4">
    <source>
        <dbReference type="EMBL" id="EIC94366.1"/>
    </source>
</evidence>
<evidence type="ECO:0000259" key="3">
    <source>
        <dbReference type="PROSITE" id="PS51722"/>
    </source>
</evidence>
<dbReference type="GO" id="GO:0032790">
    <property type="term" value="P:ribosome disassembly"/>
    <property type="evidence" value="ECO:0007669"/>
    <property type="project" value="TreeGrafter"/>
</dbReference>
<dbReference type="InterPro" id="IPR005225">
    <property type="entry name" value="Small_GTP-bd"/>
</dbReference>
<comment type="caution">
    <text evidence="4">The sequence shown here is derived from an EMBL/GenBank/DDBJ whole genome shotgun (WGS) entry which is preliminary data.</text>
</comment>
<dbReference type="NCBIfam" id="TIGR00231">
    <property type="entry name" value="small_GTP"/>
    <property type="match status" value="1"/>
</dbReference>
<name>I0R3V8_9FIRM</name>
<dbReference type="PROSITE" id="PS51722">
    <property type="entry name" value="G_TR_2"/>
    <property type="match status" value="1"/>
</dbReference>